<dbReference type="GO" id="GO:0003697">
    <property type="term" value="F:single-stranded DNA binding"/>
    <property type="evidence" value="ECO:0007669"/>
    <property type="project" value="TreeGrafter"/>
</dbReference>
<keyword evidence="3" id="KW-0240">DNA-directed RNA polymerase</keyword>
<evidence type="ECO:0000259" key="7">
    <source>
        <dbReference type="Pfam" id="PF03876"/>
    </source>
</evidence>
<evidence type="ECO:0000256" key="1">
    <source>
        <dbReference type="ARBA" id="ARBA00004123"/>
    </source>
</evidence>
<evidence type="ECO:0000256" key="4">
    <source>
        <dbReference type="ARBA" id="ARBA00023163"/>
    </source>
</evidence>
<evidence type="ECO:0000256" key="5">
    <source>
        <dbReference type="ARBA" id="ARBA00023242"/>
    </source>
</evidence>
<organism evidence="8">
    <name type="scientific">Hanusia phi</name>
    <dbReference type="NCBI Taxonomy" id="3032"/>
    <lineage>
        <taxon>Eukaryota</taxon>
        <taxon>Cryptophyceae</taxon>
        <taxon>Pyrenomonadales</taxon>
        <taxon>Geminigeraceae</taxon>
        <taxon>Hanusia</taxon>
    </lineage>
</organism>
<dbReference type="Pfam" id="PF03876">
    <property type="entry name" value="SHS2_Rpb7-N"/>
    <property type="match status" value="1"/>
</dbReference>
<dbReference type="PANTHER" id="PTHR12709">
    <property type="entry name" value="DNA-DIRECTED RNA POLYMERASE II, III"/>
    <property type="match status" value="1"/>
</dbReference>
<dbReference type="EMBL" id="HBEO01012084">
    <property type="protein sequence ID" value="CAD8480012.1"/>
    <property type="molecule type" value="Transcribed_RNA"/>
</dbReference>
<dbReference type="Pfam" id="PF00575">
    <property type="entry name" value="S1"/>
    <property type="match status" value="1"/>
</dbReference>
<name>A0A7S0HG55_9CRYP</name>
<dbReference type="CDD" id="cd04329">
    <property type="entry name" value="RNAP_II_Rpb7_N"/>
    <property type="match status" value="1"/>
</dbReference>
<sequence length="183" mass="20395">MFFHVKRLSKNLQVEPKYYGPSLAVVIKQRLQDEVENSCSERYGIVLKVFNIDVDNLEGKIMPTGMHPGGTAVFTVPYDAIVFKPFKGEVLNGIVKSSAAQGLFVQCGPLQVFIAKANLADDNNGLEWRGDNTPPCWMSRDERVVIQDKTHLRLRILGTRIQNDISQCSAVGTILDDYLGPID</sequence>
<dbReference type="SUPFAM" id="SSF50249">
    <property type="entry name" value="Nucleic acid-binding proteins"/>
    <property type="match status" value="1"/>
</dbReference>
<dbReference type="FunFam" id="3.30.1490.120:FF:000001">
    <property type="entry name" value="DNA-directed RNA polymerase II subunit RPB7"/>
    <property type="match status" value="1"/>
</dbReference>
<dbReference type="GO" id="GO:0005665">
    <property type="term" value="C:RNA polymerase II, core complex"/>
    <property type="evidence" value="ECO:0007669"/>
    <property type="project" value="TreeGrafter"/>
</dbReference>
<accession>A0A7S0HG55</accession>
<evidence type="ECO:0000256" key="3">
    <source>
        <dbReference type="ARBA" id="ARBA00022478"/>
    </source>
</evidence>
<dbReference type="AlphaFoldDB" id="A0A7S0HG55"/>
<reference evidence="8" key="1">
    <citation type="submission" date="2021-01" db="EMBL/GenBank/DDBJ databases">
        <authorList>
            <person name="Corre E."/>
            <person name="Pelletier E."/>
            <person name="Niang G."/>
            <person name="Scheremetjew M."/>
            <person name="Finn R."/>
            <person name="Kale V."/>
            <person name="Holt S."/>
            <person name="Cochrane G."/>
            <person name="Meng A."/>
            <person name="Brown T."/>
            <person name="Cohen L."/>
        </authorList>
    </citation>
    <scope>NUCLEOTIDE SEQUENCE</scope>
    <source>
        <strain evidence="8">CCMP325</strain>
    </source>
</reference>
<proteinExistence type="inferred from homology"/>
<gene>
    <name evidence="8" type="ORF">HPHI1048_LOCUS8254</name>
</gene>
<dbReference type="GO" id="GO:0060213">
    <property type="term" value="P:positive regulation of nuclear-transcribed mRNA poly(A) tail shortening"/>
    <property type="evidence" value="ECO:0007669"/>
    <property type="project" value="TreeGrafter"/>
</dbReference>
<dbReference type="InterPro" id="IPR012340">
    <property type="entry name" value="NA-bd_OB-fold"/>
</dbReference>
<dbReference type="FunFam" id="2.40.50.140:FF:000043">
    <property type="entry name" value="DNA-directed RNA polymerase II subunit RPB7"/>
    <property type="match status" value="1"/>
</dbReference>
<dbReference type="GO" id="GO:0031369">
    <property type="term" value="F:translation initiation factor binding"/>
    <property type="evidence" value="ECO:0007669"/>
    <property type="project" value="TreeGrafter"/>
</dbReference>
<keyword evidence="5" id="KW-0539">Nucleus</keyword>
<dbReference type="GO" id="GO:0006367">
    <property type="term" value="P:transcription initiation at RNA polymerase II promoter"/>
    <property type="evidence" value="ECO:0007669"/>
    <property type="project" value="TreeGrafter"/>
</dbReference>
<dbReference type="PANTHER" id="PTHR12709:SF4">
    <property type="entry name" value="DNA-DIRECTED RNA POLYMERASE II SUBUNIT RPB7"/>
    <property type="match status" value="1"/>
</dbReference>
<evidence type="ECO:0000259" key="6">
    <source>
        <dbReference type="Pfam" id="PF00575"/>
    </source>
</evidence>
<evidence type="ECO:0000256" key="2">
    <source>
        <dbReference type="ARBA" id="ARBA00009307"/>
    </source>
</evidence>
<feature type="domain" description="RNA polymerase Rpb7-like N-terminal" evidence="7">
    <location>
        <begin position="10"/>
        <end position="63"/>
    </location>
</feature>
<dbReference type="InterPro" id="IPR036898">
    <property type="entry name" value="RNA_pol_Rpb7-like_N_sf"/>
</dbReference>
<dbReference type="Gene3D" id="2.40.50.140">
    <property type="entry name" value="Nucleic acid-binding proteins"/>
    <property type="match status" value="1"/>
</dbReference>
<feature type="domain" description="S1 motif" evidence="6">
    <location>
        <begin position="84"/>
        <end position="159"/>
    </location>
</feature>
<dbReference type="SUPFAM" id="SSF88798">
    <property type="entry name" value="N-terminal, heterodimerisation domain of RBP7 (RpoE)"/>
    <property type="match status" value="1"/>
</dbReference>
<dbReference type="Gene3D" id="3.30.1490.120">
    <property type="entry name" value="RNA polymerase Rpb7-like, N-terminal domain"/>
    <property type="match status" value="1"/>
</dbReference>
<evidence type="ECO:0008006" key="9">
    <source>
        <dbReference type="Google" id="ProtNLM"/>
    </source>
</evidence>
<dbReference type="InterPro" id="IPR003029">
    <property type="entry name" value="S1_domain"/>
</dbReference>
<dbReference type="GO" id="GO:0000932">
    <property type="term" value="C:P-body"/>
    <property type="evidence" value="ECO:0007669"/>
    <property type="project" value="TreeGrafter"/>
</dbReference>
<dbReference type="InterPro" id="IPR045113">
    <property type="entry name" value="Rpb7-like"/>
</dbReference>
<dbReference type="GO" id="GO:0045948">
    <property type="term" value="P:positive regulation of translational initiation"/>
    <property type="evidence" value="ECO:0007669"/>
    <property type="project" value="TreeGrafter"/>
</dbReference>
<comment type="similarity">
    <text evidence="2">Belongs to the eukaryotic RPB7/RPC8 RNA polymerase subunit family.</text>
</comment>
<dbReference type="InterPro" id="IPR005576">
    <property type="entry name" value="Rpb7-like_N"/>
</dbReference>
<evidence type="ECO:0000313" key="8">
    <source>
        <dbReference type="EMBL" id="CAD8480012.1"/>
    </source>
</evidence>
<keyword evidence="4" id="KW-0804">Transcription</keyword>
<dbReference type="GO" id="GO:0003727">
    <property type="term" value="F:single-stranded RNA binding"/>
    <property type="evidence" value="ECO:0007669"/>
    <property type="project" value="TreeGrafter"/>
</dbReference>
<protein>
    <recommendedName>
        <fullName evidence="9">DNA-directed RNA polymerase II subunit RPB7</fullName>
    </recommendedName>
</protein>
<comment type="subcellular location">
    <subcellularLocation>
        <location evidence="1">Nucleus</location>
    </subcellularLocation>
</comment>